<accession>A0ABQ0AD03</accession>
<evidence type="ECO:0000313" key="2">
    <source>
        <dbReference type="Proteomes" id="UP001465153"/>
    </source>
</evidence>
<dbReference type="Proteomes" id="UP001465153">
    <property type="component" value="Unassembled WGS sequence"/>
</dbReference>
<dbReference type="RefSeq" id="WP_353304030.1">
    <property type="nucleotide sequence ID" value="NZ_BAABWN010000012.1"/>
</dbReference>
<reference evidence="1 2" key="1">
    <citation type="submission" date="2024-04" db="EMBL/GenBank/DDBJ databases">
        <title>Draft genome sequence of Sessilibacter corallicola NBRC 116591.</title>
        <authorList>
            <person name="Miyakawa T."/>
            <person name="Kusuya Y."/>
            <person name="Miura T."/>
        </authorList>
    </citation>
    <scope>NUCLEOTIDE SEQUENCE [LARGE SCALE GENOMIC DNA]</scope>
    <source>
        <strain evidence="1 2">KU-00831-HH</strain>
    </source>
</reference>
<comment type="caution">
    <text evidence="1">The sequence shown here is derived from an EMBL/GenBank/DDBJ whole genome shotgun (WGS) entry which is preliminary data.</text>
</comment>
<protein>
    <submittedName>
        <fullName evidence="1">Uncharacterized protein</fullName>
    </submittedName>
</protein>
<dbReference type="InterPro" id="IPR036926">
    <property type="entry name" value="Thymidate_synth/dCMP_Mease_sf"/>
</dbReference>
<dbReference type="EMBL" id="BAABWN010000012">
    <property type="protein sequence ID" value="GAA6169526.1"/>
    <property type="molecule type" value="Genomic_DNA"/>
</dbReference>
<organism evidence="1 2">
    <name type="scientific">Sessilibacter corallicola</name>
    <dbReference type="NCBI Taxonomy" id="2904075"/>
    <lineage>
        <taxon>Bacteria</taxon>
        <taxon>Pseudomonadati</taxon>
        <taxon>Pseudomonadota</taxon>
        <taxon>Gammaproteobacteria</taxon>
        <taxon>Cellvibrionales</taxon>
        <taxon>Cellvibrionaceae</taxon>
        <taxon>Sessilibacter</taxon>
    </lineage>
</organism>
<gene>
    <name evidence="1" type="ORF">NBRC116591_33370</name>
</gene>
<proteinExistence type="predicted"/>
<evidence type="ECO:0000313" key="1">
    <source>
        <dbReference type="EMBL" id="GAA6169526.1"/>
    </source>
</evidence>
<name>A0ABQ0AD03_9GAMM</name>
<sequence>MAIISCRQAWENMTKATDGGSVRNYTQVLDMSDYLVETELFSKPVLEAYSAWNLEQEITDDQKQYFSDLRGGGQGDYRDGMAAKINNVVECLTEFPKSKRAIITISNFPNHNHQSDDQAKCLREIHLALNDDNQLIGTVFFRAQASLIFPKNIHFIGSVMSEVAKALPSKPTLGSLFYLATILVSDRS</sequence>
<dbReference type="SUPFAM" id="SSF55831">
    <property type="entry name" value="Thymidylate synthase/dCMP hydroxymethylase"/>
    <property type="match status" value="1"/>
</dbReference>
<keyword evidence="2" id="KW-1185">Reference proteome</keyword>